<evidence type="ECO:0000256" key="5">
    <source>
        <dbReference type="ARBA" id="ARBA00023014"/>
    </source>
</evidence>
<keyword evidence="3" id="KW-0560">Oxidoreductase</keyword>
<protein>
    <submittedName>
        <fullName evidence="6">Glycine/D-amino acid oxidase-like deaminating enzyme</fullName>
    </submittedName>
</protein>
<keyword evidence="7" id="KW-1185">Reference proteome</keyword>
<evidence type="ECO:0000313" key="6">
    <source>
        <dbReference type="EMBL" id="MBB4683504.1"/>
    </source>
</evidence>
<sequence length="442" mass="45314">MSADVVVVGGGSAGVAAAVSAAEEGARTVLVEASGSVGGTLAWQWLEHSAGFHDVRGAQVTGGFGQRLVDRLVAAGASPGHVRDDVGYTASRTPVDHAALALTQSILLEEAGVSVWLQSTPCELRRSGADIVSLGVQTPQGRRSLPAPVVVDTTGDAAVAALADAPMQPDTEETQPASLSFKVGGIDVPALLAYLRAHPDEVRPGSVLAEDTAEHVNVWGLGRLLAEGRARGLLSLHRTELHLAAWPRRGEAVFNVTRTPTGTGDGWMGSAHARLARQVLEVVGWLQTMVPGFSRCFLAAVADRVGVRESRRVLGAYTMTGADVHGGAEFPDVIGRGAFPVDVHSATAPGLSHTDAVGTGYAIPLRALQVPAVPNLLVAGRCLSSSHEANGSLRITATCFVTGEAAGVTAAVAAAAGTPAAQVEAGQVQARLRKRAAVLDAG</sequence>
<keyword evidence="2" id="KW-0479">Metal-binding</keyword>
<dbReference type="Gene3D" id="3.50.50.60">
    <property type="entry name" value="FAD/NAD(P)-binding domain"/>
    <property type="match status" value="1"/>
</dbReference>
<dbReference type="InterPro" id="IPR036188">
    <property type="entry name" value="FAD/NAD-bd_sf"/>
</dbReference>
<evidence type="ECO:0000256" key="3">
    <source>
        <dbReference type="ARBA" id="ARBA00023002"/>
    </source>
</evidence>
<dbReference type="Pfam" id="PF12831">
    <property type="entry name" value="FAD_oxidored"/>
    <property type="match status" value="1"/>
</dbReference>
<dbReference type="SUPFAM" id="SSF51905">
    <property type="entry name" value="FAD/NAD(P)-binding domain"/>
    <property type="match status" value="1"/>
</dbReference>
<dbReference type="AlphaFoldDB" id="A0A840IR41"/>
<reference evidence="6 7" key="1">
    <citation type="submission" date="2020-08" db="EMBL/GenBank/DDBJ databases">
        <title>Sequencing the genomes of 1000 actinobacteria strains.</title>
        <authorList>
            <person name="Klenk H.-P."/>
        </authorList>
    </citation>
    <scope>NUCLEOTIDE SEQUENCE [LARGE SCALE GENOMIC DNA]</scope>
    <source>
        <strain evidence="6 7">DSM 45859</strain>
    </source>
</reference>
<dbReference type="PANTHER" id="PTHR43498">
    <property type="entry name" value="FERREDOXIN:COB-COM HETERODISULFIDE REDUCTASE SUBUNIT A"/>
    <property type="match status" value="1"/>
</dbReference>
<dbReference type="PANTHER" id="PTHR43498:SF1">
    <property type="entry name" value="COB--COM HETERODISULFIDE REDUCTASE IRON-SULFUR SUBUNIT A"/>
    <property type="match status" value="1"/>
</dbReference>
<accession>A0A840IR41</accession>
<dbReference type="GO" id="GO:0046872">
    <property type="term" value="F:metal ion binding"/>
    <property type="evidence" value="ECO:0007669"/>
    <property type="project" value="UniProtKB-KW"/>
</dbReference>
<dbReference type="InterPro" id="IPR039650">
    <property type="entry name" value="HdrA-like"/>
</dbReference>
<evidence type="ECO:0000313" key="7">
    <source>
        <dbReference type="Proteomes" id="UP000581769"/>
    </source>
</evidence>
<dbReference type="RefSeq" id="WP_312873743.1">
    <property type="nucleotide sequence ID" value="NZ_JACHMG010000001.1"/>
</dbReference>
<keyword evidence="5" id="KW-0411">Iron-sulfur</keyword>
<keyword evidence="4" id="KW-0408">Iron</keyword>
<comment type="caution">
    <text evidence="6">The sequence shown here is derived from an EMBL/GenBank/DDBJ whole genome shotgun (WGS) entry which is preliminary data.</text>
</comment>
<keyword evidence="1" id="KW-0004">4Fe-4S</keyword>
<organism evidence="6 7">
    <name type="scientific">Amycolatopsis jiangsuensis</name>
    <dbReference type="NCBI Taxonomy" id="1181879"/>
    <lineage>
        <taxon>Bacteria</taxon>
        <taxon>Bacillati</taxon>
        <taxon>Actinomycetota</taxon>
        <taxon>Actinomycetes</taxon>
        <taxon>Pseudonocardiales</taxon>
        <taxon>Pseudonocardiaceae</taxon>
        <taxon>Amycolatopsis</taxon>
    </lineage>
</organism>
<name>A0A840IR41_9PSEU</name>
<proteinExistence type="predicted"/>
<evidence type="ECO:0000256" key="1">
    <source>
        <dbReference type="ARBA" id="ARBA00022485"/>
    </source>
</evidence>
<evidence type="ECO:0000256" key="2">
    <source>
        <dbReference type="ARBA" id="ARBA00022723"/>
    </source>
</evidence>
<dbReference type="Proteomes" id="UP000581769">
    <property type="component" value="Unassembled WGS sequence"/>
</dbReference>
<evidence type="ECO:0000256" key="4">
    <source>
        <dbReference type="ARBA" id="ARBA00023004"/>
    </source>
</evidence>
<gene>
    <name evidence="6" type="ORF">BJY18_000989</name>
</gene>
<dbReference type="GO" id="GO:0016491">
    <property type="term" value="F:oxidoreductase activity"/>
    <property type="evidence" value="ECO:0007669"/>
    <property type="project" value="UniProtKB-KW"/>
</dbReference>
<dbReference type="EMBL" id="JACHMG010000001">
    <property type="protein sequence ID" value="MBB4683504.1"/>
    <property type="molecule type" value="Genomic_DNA"/>
</dbReference>
<dbReference type="GO" id="GO:0051539">
    <property type="term" value="F:4 iron, 4 sulfur cluster binding"/>
    <property type="evidence" value="ECO:0007669"/>
    <property type="project" value="UniProtKB-KW"/>
</dbReference>